<evidence type="ECO:0000313" key="2">
    <source>
        <dbReference type="Proteomes" id="UP001056120"/>
    </source>
</evidence>
<organism evidence="1 2">
    <name type="scientific">Smallanthus sonchifolius</name>
    <dbReference type="NCBI Taxonomy" id="185202"/>
    <lineage>
        <taxon>Eukaryota</taxon>
        <taxon>Viridiplantae</taxon>
        <taxon>Streptophyta</taxon>
        <taxon>Embryophyta</taxon>
        <taxon>Tracheophyta</taxon>
        <taxon>Spermatophyta</taxon>
        <taxon>Magnoliopsida</taxon>
        <taxon>eudicotyledons</taxon>
        <taxon>Gunneridae</taxon>
        <taxon>Pentapetalae</taxon>
        <taxon>asterids</taxon>
        <taxon>campanulids</taxon>
        <taxon>Asterales</taxon>
        <taxon>Asteraceae</taxon>
        <taxon>Asteroideae</taxon>
        <taxon>Heliantheae alliance</taxon>
        <taxon>Millerieae</taxon>
        <taxon>Smallanthus</taxon>
    </lineage>
</organism>
<keyword evidence="2" id="KW-1185">Reference proteome</keyword>
<comment type="caution">
    <text evidence="1">The sequence shown here is derived from an EMBL/GenBank/DDBJ whole genome shotgun (WGS) entry which is preliminary data.</text>
</comment>
<reference evidence="1 2" key="2">
    <citation type="journal article" date="2022" name="Mol. Ecol. Resour.">
        <title>The genomes of chicory, endive, great burdock and yacon provide insights into Asteraceae paleo-polyploidization history and plant inulin production.</title>
        <authorList>
            <person name="Fan W."/>
            <person name="Wang S."/>
            <person name="Wang H."/>
            <person name="Wang A."/>
            <person name="Jiang F."/>
            <person name="Liu H."/>
            <person name="Zhao H."/>
            <person name="Xu D."/>
            <person name="Zhang Y."/>
        </authorList>
    </citation>
    <scope>NUCLEOTIDE SEQUENCE [LARGE SCALE GENOMIC DNA]</scope>
    <source>
        <strain evidence="2">cv. Yunnan</strain>
        <tissue evidence="1">Leaves</tissue>
    </source>
</reference>
<protein>
    <submittedName>
        <fullName evidence="1">Uncharacterized protein</fullName>
    </submittedName>
</protein>
<evidence type="ECO:0000313" key="1">
    <source>
        <dbReference type="EMBL" id="KAI3793535.1"/>
    </source>
</evidence>
<reference evidence="2" key="1">
    <citation type="journal article" date="2022" name="Mol. Ecol. Resour.">
        <title>The genomes of chicory, endive, great burdock and yacon provide insights into Asteraceae palaeo-polyploidization history and plant inulin production.</title>
        <authorList>
            <person name="Fan W."/>
            <person name="Wang S."/>
            <person name="Wang H."/>
            <person name="Wang A."/>
            <person name="Jiang F."/>
            <person name="Liu H."/>
            <person name="Zhao H."/>
            <person name="Xu D."/>
            <person name="Zhang Y."/>
        </authorList>
    </citation>
    <scope>NUCLEOTIDE SEQUENCE [LARGE SCALE GENOMIC DNA]</scope>
    <source>
        <strain evidence="2">cv. Yunnan</strain>
    </source>
</reference>
<dbReference type="EMBL" id="CM042029">
    <property type="protein sequence ID" value="KAI3793535.1"/>
    <property type="molecule type" value="Genomic_DNA"/>
</dbReference>
<sequence>MPYQYGACVHYLVVPNQFLQRGKILLLSCCKSESSTSAGCSGGSTMFYVWRIRFPDHSLCCSTFKPDHNGLYSRKLLE</sequence>
<dbReference type="Proteomes" id="UP001056120">
    <property type="component" value="Linkage Group LG12"/>
</dbReference>
<gene>
    <name evidence="1" type="ORF">L1987_36154</name>
</gene>
<proteinExistence type="predicted"/>
<name>A0ACB9HEG2_9ASTR</name>
<accession>A0ACB9HEG2</accession>